<dbReference type="InterPro" id="IPR038377">
    <property type="entry name" value="Na/Glc_symporter_sf"/>
</dbReference>
<keyword evidence="12" id="KW-0175">Coiled coil</keyword>
<evidence type="ECO:0000256" key="5">
    <source>
        <dbReference type="ARBA" id="ARBA00022553"/>
    </source>
</evidence>
<dbReference type="InterPro" id="IPR050736">
    <property type="entry name" value="Sensor_HK_Regulatory"/>
</dbReference>
<dbReference type="PANTHER" id="PTHR43711">
    <property type="entry name" value="TWO-COMPONENT HISTIDINE KINASE"/>
    <property type="match status" value="1"/>
</dbReference>
<feature type="transmembrane region" description="Helical" evidence="13">
    <location>
        <begin position="336"/>
        <end position="363"/>
    </location>
</feature>
<evidence type="ECO:0000256" key="13">
    <source>
        <dbReference type="SAM" id="Phobius"/>
    </source>
</evidence>
<dbReference type="InterPro" id="IPR001734">
    <property type="entry name" value="Na/solute_symporter"/>
</dbReference>
<keyword evidence="9 13" id="KW-1133">Transmembrane helix</keyword>
<comment type="similarity">
    <text evidence="3">Belongs to the sodium:solute symporter (SSF) (TC 2.A.21) family.</text>
</comment>
<dbReference type="EC" id="2.7.13.3" evidence="4"/>
<dbReference type="GO" id="GO:0000155">
    <property type="term" value="F:phosphorelay sensor kinase activity"/>
    <property type="evidence" value="ECO:0007669"/>
    <property type="project" value="InterPro"/>
</dbReference>
<dbReference type="Pfam" id="PF00512">
    <property type="entry name" value="HisKA"/>
    <property type="match status" value="1"/>
</dbReference>
<dbReference type="GO" id="GO:0022857">
    <property type="term" value="F:transmembrane transporter activity"/>
    <property type="evidence" value="ECO:0007669"/>
    <property type="project" value="InterPro"/>
</dbReference>
<evidence type="ECO:0000256" key="8">
    <source>
        <dbReference type="ARBA" id="ARBA00022777"/>
    </source>
</evidence>
<name>A0A975I7I8_9RHOB</name>
<feature type="transmembrane region" description="Helical" evidence="13">
    <location>
        <begin position="190"/>
        <end position="217"/>
    </location>
</feature>
<feature type="transmembrane region" description="Helical" evidence="13">
    <location>
        <begin position="461"/>
        <end position="479"/>
    </location>
</feature>
<dbReference type="Proteomes" id="UP000665026">
    <property type="component" value="Chromosome"/>
</dbReference>
<dbReference type="InterPro" id="IPR003594">
    <property type="entry name" value="HATPase_dom"/>
</dbReference>
<evidence type="ECO:0000256" key="11">
    <source>
        <dbReference type="ARBA" id="ARBA00023136"/>
    </source>
</evidence>
<feature type="transmembrane region" description="Helical" evidence="13">
    <location>
        <begin position="406"/>
        <end position="430"/>
    </location>
</feature>
<dbReference type="InterPro" id="IPR005467">
    <property type="entry name" value="His_kinase_dom"/>
</dbReference>
<dbReference type="RefSeq" id="WP_209356743.1">
    <property type="nucleotide sequence ID" value="NZ_CP060010.1"/>
</dbReference>
<dbReference type="KEGG" id="cact:HZ995_00470"/>
<evidence type="ECO:0000256" key="2">
    <source>
        <dbReference type="ARBA" id="ARBA00004141"/>
    </source>
</evidence>
<feature type="domain" description="Histidine kinase" evidence="14">
    <location>
        <begin position="672"/>
        <end position="886"/>
    </location>
</feature>
<feature type="transmembrane region" description="Helical" evidence="13">
    <location>
        <begin position="278"/>
        <end position="299"/>
    </location>
</feature>
<evidence type="ECO:0000256" key="4">
    <source>
        <dbReference type="ARBA" id="ARBA00012438"/>
    </source>
</evidence>
<dbReference type="PANTHER" id="PTHR43711:SF1">
    <property type="entry name" value="HISTIDINE KINASE 1"/>
    <property type="match status" value="1"/>
</dbReference>
<dbReference type="Gene3D" id="1.10.287.130">
    <property type="match status" value="1"/>
</dbReference>
<evidence type="ECO:0000313" key="16">
    <source>
        <dbReference type="Proteomes" id="UP000665026"/>
    </source>
</evidence>
<keyword evidence="8" id="KW-0418">Kinase</keyword>
<dbReference type="EMBL" id="CP060010">
    <property type="protein sequence ID" value="QTN36039.1"/>
    <property type="molecule type" value="Genomic_DNA"/>
</dbReference>
<feature type="coiled-coil region" evidence="12">
    <location>
        <begin position="635"/>
        <end position="672"/>
    </location>
</feature>
<dbReference type="Pfam" id="PF02518">
    <property type="entry name" value="HATPase_c"/>
    <property type="match status" value="1"/>
</dbReference>
<dbReference type="InterPro" id="IPR004358">
    <property type="entry name" value="Sig_transdc_His_kin-like_C"/>
</dbReference>
<reference evidence="15" key="1">
    <citation type="submission" date="2020-07" db="EMBL/GenBank/DDBJ databases">
        <title>Genome sequences of bacteria associated with the marine, planktonic diatom Thalassiosira profunda strain ECT2AJA-044.</title>
        <authorList>
            <person name="Gargas C.B."/>
            <person name="Roberts W.R."/>
            <person name="Alverson A.J."/>
        </authorList>
    </citation>
    <scope>NUCLEOTIDE SEQUENCE</scope>
    <source>
        <strain evidence="15">ECT2AJA-044</strain>
    </source>
</reference>
<dbReference type="FunFam" id="1.10.287.130:FF:000001">
    <property type="entry name" value="Two-component sensor histidine kinase"/>
    <property type="match status" value="1"/>
</dbReference>
<dbReference type="GO" id="GO:0016020">
    <property type="term" value="C:membrane"/>
    <property type="evidence" value="ECO:0007669"/>
    <property type="project" value="UniProtKB-SubCell"/>
</dbReference>
<gene>
    <name evidence="15" type="ORF">HZ995_00470</name>
</gene>
<dbReference type="SMART" id="SM00387">
    <property type="entry name" value="HATPase_c"/>
    <property type="match status" value="1"/>
</dbReference>
<sequence length="891" mass="97293">MGALNVLIAVSIAYVIFLFGVAFLAERANKRGQGGFLRMPVVYTLSLSIYCTAWTFYGAVGYAARSGLEYLTIYIGPSLVMIGWWWLLRRMVRIGRTQRITSIADMISSRYGKSNVVAAGVTILAVIGTTPYIALQLQSVALSSSVFVGASGGQDVELTSVALYVAIGLAIFTILFGTRNLDVNERHYGVVMAIAVEAVVKLFALLAVGVFVVWFVADGPADILERIEASPISGWHISGGRWAGLIFLSAAAFLCLPRMFQVMVVENDNEDHLRTASWAFPTYLMVMSLFVVPIAVVGLELLPEGSNPDLFVLTVPLATGNEALAMLSFIGGFSSASSMVIVAVIAVSTMVSNHIVLPIWLWANRMEQVTLSGDVRHVMLLSRRFSIVGITLLGYLYFQLSGGGSALAAIGLIAFAGVAQVLPVLIGGVFWRGATRIGAFAGMTVGFAIWMYTLLLPSFGAWSPFIMNEGLFGILWLRPQAMFGINGMDPLLHAVLWSISLNTLTFVVVSLGSFPTPIERLQGAQFVNVFDHSTQAPSWSGGVAQSEDLMVMAQRILGARETQDLFEREARRQGVNGYLPDPDPEFLQVLERQFSGVVGAATAHAMVSQLVGRASVSVQDLLAVANETAQIMEYSSQLEAKSEALQRTARQLRRANEKITQVSEQKDDFLSQISHELRTPMTSIRAFSEILRDSEKLSTKDKLKYSDIIHSEAMRLTRLLDDLLDLSMLENRRVKLNYERATLSDLLDDSATVALSGEEVDLRVRRNRASENIEIYSDVERLRQVFINVIRNAQKYCDAEKPELRIKVAQSDARLTIDFIDNGSGIARKSQEGIFDKFVRVNASKAGGAGLGLSICREVMTSLGGEITYLPGQGGAAFRVILPESATPPVQ</sequence>
<feature type="transmembrane region" description="Helical" evidence="13">
    <location>
        <begin position="384"/>
        <end position="400"/>
    </location>
</feature>
<feature type="transmembrane region" description="Helical" evidence="13">
    <location>
        <begin position="37"/>
        <end position="64"/>
    </location>
</feature>
<comment type="subcellular location">
    <subcellularLocation>
        <location evidence="2">Membrane</location>
        <topology evidence="2">Multi-pass membrane protein</topology>
    </subcellularLocation>
</comment>
<dbReference type="AlphaFoldDB" id="A0A975I7I8"/>
<feature type="transmembrane region" description="Helical" evidence="13">
    <location>
        <begin position="237"/>
        <end position="257"/>
    </location>
</feature>
<keyword evidence="7 13" id="KW-0812">Transmembrane</keyword>
<keyword evidence="5" id="KW-0597">Phosphoprotein</keyword>
<evidence type="ECO:0000259" key="14">
    <source>
        <dbReference type="PROSITE" id="PS50109"/>
    </source>
</evidence>
<dbReference type="PROSITE" id="PS50283">
    <property type="entry name" value="NA_SOLUT_SYMP_3"/>
    <property type="match status" value="1"/>
</dbReference>
<keyword evidence="11 13" id="KW-0472">Membrane</keyword>
<dbReference type="CDD" id="cd10322">
    <property type="entry name" value="SLC5sbd"/>
    <property type="match status" value="1"/>
</dbReference>
<comment type="catalytic activity">
    <reaction evidence="1">
        <text>ATP + protein L-histidine = ADP + protein N-phospho-L-histidine.</text>
        <dbReference type="EC" id="2.7.13.3"/>
    </reaction>
</comment>
<dbReference type="Gene3D" id="1.20.1730.10">
    <property type="entry name" value="Sodium/glucose cotransporter"/>
    <property type="match status" value="1"/>
</dbReference>
<evidence type="ECO:0000256" key="3">
    <source>
        <dbReference type="ARBA" id="ARBA00006434"/>
    </source>
</evidence>
<dbReference type="PRINTS" id="PR00344">
    <property type="entry name" value="BCTRLSENSOR"/>
</dbReference>
<evidence type="ECO:0000256" key="7">
    <source>
        <dbReference type="ARBA" id="ARBA00022692"/>
    </source>
</evidence>
<feature type="transmembrane region" description="Helical" evidence="13">
    <location>
        <begin position="491"/>
        <end position="514"/>
    </location>
</feature>
<feature type="transmembrane region" description="Helical" evidence="13">
    <location>
        <begin position="6"/>
        <end position="25"/>
    </location>
</feature>
<dbReference type="InterPro" id="IPR036890">
    <property type="entry name" value="HATPase_C_sf"/>
</dbReference>
<protein>
    <recommendedName>
        <fullName evidence="4">histidine kinase</fullName>
        <ecNumber evidence="4">2.7.13.3</ecNumber>
    </recommendedName>
</protein>
<evidence type="ECO:0000256" key="10">
    <source>
        <dbReference type="ARBA" id="ARBA00023012"/>
    </source>
</evidence>
<dbReference type="Gene3D" id="3.30.565.10">
    <property type="entry name" value="Histidine kinase-like ATPase, C-terminal domain"/>
    <property type="match status" value="1"/>
</dbReference>
<feature type="transmembrane region" description="Helical" evidence="13">
    <location>
        <begin position="116"/>
        <end position="135"/>
    </location>
</feature>
<evidence type="ECO:0000313" key="15">
    <source>
        <dbReference type="EMBL" id="QTN36039.1"/>
    </source>
</evidence>
<dbReference type="InterPro" id="IPR036097">
    <property type="entry name" value="HisK_dim/P_sf"/>
</dbReference>
<dbReference type="PROSITE" id="PS50109">
    <property type="entry name" value="HIS_KIN"/>
    <property type="match status" value="1"/>
</dbReference>
<evidence type="ECO:0000256" key="6">
    <source>
        <dbReference type="ARBA" id="ARBA00022679"/>
    </source>
</evidence>
<feature type="transmembrane region" description="Helical" evidence="13">
    <location>
        <begin position="70"/>
        <end position="88"/>
    </location>
</feature>
<organism evidence="15 16">
    <name type="scientific">Cognatishimia activa</name>
    <dbReference type="NCBI Taxonomy" id="1715691"/>
    <lineage>
        <taxon>Bacteria</taxon>
        <taxon>Pseudomonadati</taxon>
        <taxon>Pseudomonadota</taxon>
        <taxon>Alphaproteobacteria</taxon>
        <taxon>Rhodobacterales</taxon>
        <taxon>Paracoccaceae</taxon>
        <taxon>Cognatishimia</taxon>
    </lineage>
</organism>
<feature type="transmembrane region" description="Helical" evidence="13">
    <location>
        <begin position="437"/>
        <end position="455"/>
    </location>
</feature>
<dbReference type="InterPro" id="IPR003661">
    <property type="entry name" value="HisK_dim/P_dom"/>
</dbReference>
<accession>A0A975I7I8</accession>
<keyword evidence="6" id="KW-0808">Transferase</keyword>
<keyword evidence="10" id="KW-0902">Two-component regulatory system</keyword>
<dbReference type="CDD" id="cd00082">
    <property type="entry name" value="HisKA"/>
    <property type="match status" value="1"/>
</dbReference>
<evidence type="ECO:0000256" key="12">
    <source>
        <dbReference type="SAM" id="Coils"/>
    </source>
</evidence>
<dbReference type="SUPFAM" id="SSF55874">
    <property type="entry name" value="ATPase domain of HSP90 chaperone/DNA topoisomerase II/histidine kinase"/>
    <property type="match status" value="1"/>
</dbReference>
<dbReference type="SUPFAM" id="SSF47384">
    <property type="entry name" value="Homodimeric domain of signal transducing histidine kinase"/>
    <property type="match status" value="1"/>
</dbReference>
<evidence type="ECO:0000256" key="1">
    <source>
        <dbReference type="ARBA" id="ARBA00000085"/>
    </source>
</evidence>
<feature type="transmembrane region" description="Helical" evidence="13">
    <location>
        <begin position="161"/>
        <end position="178"/>
    </location>
</feature>
<evidence type="ECO:0000256" key="9">
    <source>
        <dbReference type="ARBA" id="ARBA00022989"/>
    </source>
</evidence>
<dbReference type="SMART" id="SM00388">
    <property type="entry name" value="HisKA"/>
    <property type="match status" value="1"/>
</dbReference>
<proteinExistence type="inferred from homology"/>